<organism evidence="2 3">
    <name type="scientific">Circinella minor</name>
    <dbReference type="NCBI Taxonomy" id="1195481"/>
    <lineage>
        <taxon>Eukaryota</taxon>
        <taxon>Fungi</taxon>
        <taxon>Fungi incertae sedis</taxon>
        <taxon>Mucoromycota</taxon>
        <taxon>Mucoromycotina</taxon>
        <taxon>Mucoromycetes</taxon>
        <taxon>Mucorales</taxon>
        <taxon>Lichtheimiaceae</taxon>
        <taxon>Circinella</taxon>
    </lineage>
</organism>
<sequence length="113" mass="12635">MYQEDIHPRFQDTKIKKDLSTTTTTTSNSSSLSSSSSPKLCSSTSSLLVRPSLKNIRNTSSNQFLHPISTTTTTTSSSSSSSSIAFQRYSDFCDDCGIDVFRFCHEHWCKNFQ</sequence>
<comment type="caution">
    <text evidence="2">The sequence shown here is derived from an EMBL/GenBank/DDBJ whole genome shotgun (WGS) entry which is preliminary data.</text>
</comment>
<dbReference type="AlphaFoldDB" id="A0A8H7S5V0"/>
<feature type="compositionally biased region" description="Low complexity" evidence="1">
    <location>
        <begin position="20"/>
        <end position="45"/>
    </location>
</feature>
<gene>
    <name evidence="2" type="ORF">INT45_007572</name>
</gene>
<name>A0A8H7S5V0_9FUNG</name>
<evidence type="ECO:0000313" key="2">
    <source>
        <dbReference type="EMBL" id="KAG2222136.1"/>
    </source>
</evidence>
<reference evidence="2 3" key="1">
    <citation type="submission" date="2020-12" db="EMBL/GenBank/DDBJ databases">
        <title>Metabolic potential, ecology and presence of endohyphal bacteria is reflected in genomic diversity of Mucoromycotina.</title>
        <authorList>
            <person name="Muszewska A."/>
            <person name="Okrasinska A."/>
            <person name="Steczkiewicz K."/>
            <person name="Drgas O."/>
            <person name="Orlowska M."/>
            <person name="Perlinska-Lenart U."/>
            <person name="Aleksandrzak-Piekarczyk T."/>
            <person name="Szatraj K."/>
            <person name="Zielenkiewicz U."/>
            <person name="Pilsyk S."/>
            <person name="Malc E."/>
            <person name="Mieczkowski P."/>
            <person name="Kruszewska J.S."/>
            <person name="Biernat P."/>
            <person name="Pawlowska J."/>
        </authorList>
    </citation>
    <scope>NUCLEOTIDE SEQUENCE [LARGE SCALE GENOMIC DNA]</scope>
    <source>
        <strain evidence="2 3">CBS 142.35</strain>
    </source>
</reference>
<feature type="compositionally biased region" description="Basic and acidic residues" evidence="1">
    <location>
        <begin position="1"/>
        <end position="19"/>
    </location>
</feature>
<keyword evidence="3" id="KW-1185">Reference proteome</keyword>
<evidence type="ECO:0000313" key="3">
    <source>
        <dbReference type="Proteomes" id="UP000646827"/>
    </source>
</evidence>
<dbReference type="EMBL" id="JAEPRB010000091">
    <property type="protein sequence ID" value="KAG2222136.1"/>
    <property type="molecule type" value="Genomic_DNA"/>
</dbReference>
<evidence type="ECO:0000256" key="1">
    <source>
        <dbReference type="SAM" id="MobiDB-lite"/>
    </source>
</evidence>
<proteinExistence type="predicted"/>
<protein>
    <submittedName>
        <fullName evidence="2">Uncharacterized protein</fullName>
    </submittedName>
</protein>
<dbReference type="Proteomes" id="UP000646827">
    <property type="component" value="Unassembled WGS sequence"/>
</dbReference>
<feature type="region of interest" description="Disordered" evidence="1">
    <location>
        <begin position="1"/>
        <end position="45"/>
    </location>
</feature>
<dbReference type="OrthoDB" id="2269643at2759"/>
<accession>A0A8H7S5V0</accession>